<dbReference type="OrthoDB" id="2633250at2"/>
<feature type="region of interest" description="Disordered" evidence="1">
    <location>
        <begin position="447"/>
        <end position="531"/>
    </location>
</feature>
<protein>
    <submittedName>
        <fullName evidence="2">Uncharacterized protein</fullName>
    </submittedName>
</protein>
<feature type="compositionally biased region" description="Basic and acidic residues" evidence="1">
    <location>
        <begin position="802"/>
        <end position="814"/>
    </location>
</feature>
<reference evidence="2 3" key="1">
    <citation type="submission" date="2013-05" db="EMBL/GenBank/DDBJ databases">
        <title>Genome assembly of Chondromyces apiculatus DSM 436.</title>
        <authorList>
            <person name="Sharma G."/>
            <person name="Khatri I."/>
            <person name="Kaur C."/>
            <person name="Mayilraj S."/>
            <person name="Subramanian S."/>
        </authorList>
    </citation>
    <scope>NUCLEOTIDE SEQUENCE [LARGE SCALE GENOMIC DNA]</scope>
    <source>
        <strain evidence="2 3">DSM 436</strain>
    </source>
</reference>
<dbReference type="EMBL" id="ASRX01000004">
    <property type="protein sequence ID" value="EYF08373.1"/>
    <property type="molecule type" value="Genomic_DNA"/>
</dbReference>
<dbReference type="STRING" id="1192034.CAP_4989"/>
<keyword evidence="3" id="KW-1185">Reference proteome</keyword>
<name>A0A017TGE9_9BACT</name>
<evidence type="ECO:0000256" key="1">
    <source>
        <dbReference type="SAM" id="MobiDB-lite"/>
    </source>
</evidence>
<accession>A0A017TGE9</accession>
<evidence type="ECO:0000313" key="2">
    <source>
        <dbReference type="EMBL" id="EYF08373.1"/>
    </source>
</evidence>
<proteinExistence type="predicted"/>
<feature type="compositionally biased region" description="Acidic residues" evidence="1">
    <location>
        <begin position="764"/>
        <end position="775"/>
    </location>
</feature>
<dbReference type="Proteomes" id="UP000019678">
    <property type="component" value="Unassembled WGS sequence"/>
</dbReference>
<sequence length="1091" mass="118344">MTDTAAHPFVFFGVEPSDWFPLEKDLFSYELCFVTAPEPATRRAIAEAFERTLGRAAVETVEPFVWADRWALLRLRPSGWSRKDVAAMARAVEKALAAVHAACPLDQVMLAEVMESDGDWEAWSSEQRPEPLTGPRWSVELPNAGSAKRFEATGAVDAEVEQVRAQIRAEAAEAGQHGGWQGAGEDEDGGDESARQDGPRTKAPLSVEKLGKESPVAIPEEITKLFGRYGVTQVAPNGRAYGLKREKRHLNVPSWVDDNGVLQSVADAGDLPRNAGTPTVAGRGDGGAVLLAFDSEGVWEAVFGDGTLRKLVDDDDTMYGLGYGPEGSVLLLAGDELRMYRRAGEGTELAQRWDVNGYEMICAASGRIAIVTESGTEEGDDDGVTLYGIEGDTLRRLRRVTFSVSQVAVKDDRVFLNDSGVWFELLGVQALLDGLAANPAVFPTVDVAKDRDDSNSDDDSSDDSDGDDDSSGDSDGDGDDDSDASDDSGSDDSGSDDRRSDDSASEDDDGEQEPEVMEGSLRLEREEVSSPHGYRAVEPALRSLFGRSSSVVKSPLGKVYGVAKQGRKPSTAAWVEEGELQVAAGTLPRDSATLAVREDETAALYGFSYSGVWELSFAEKQLRPLIEMDDSLMDAAYGPEGTIFVLLGSTMAVYQREGEAYARTAEYDVNAYELRTMCGGHVLLVKGLTDDDGNDTLFVYGYDGRTLRKMGLIRAYSIVTRIEGSSAFLLDSEHRHRIDGLEELRAQLDLNSESFPEVDLAPTQDDEEEEDDDEDGTPRPPKRRADSFGVEPAPGRVGLRYLGEDRPVPERSDSVTKAVRSAFGTGAKHLERASIAGEAYMGWKKEGKRAYRFAVYMDGQLSETGIVVSDPSMMMALSWDGRYVAATSAGDSKLWWGEAGQSSGAVLVHDFGKDEDEVYNVEVLAFGRVVVGTSAQTYLFAVSGGKATLEVSGELDVTGSEAMFEGRVVALEARGDKPTLLWAICEDGARVLDAFELSSSEWAWREDGRLIVETMGEGWYEFTQVEEAWEAARRDTSGATYPRVALTPPAPAEEKDEDDEDDDDEGEGDEGEDDGEEEGGEGEGDEDEDDD</sequence>
<feature type="region of interest" description="Disordered" evidence="1">
    <location>
        <begin position="1034"/>
        <end position="1091"/>
    </location>
</feature>
<feature type="compositionally biased region" description="Acidic residues" evidence="1">
    <location>
        <begin position="455"/>
        <end position="494"/>
    </location>
</feature>
<feature type="region of interest" description="Disordered" evidence="1">
    <location>
        <begin position="752"/>
        <end position="815"/>
    </location>
</feature>
<evidence type="ECO:0000313" key="3">
    <source>
        <dbReference type="Proteomes" id="UP000019678"/>
    </source>
</evidence>
<comment type="caution">
    <text evidence="2">The sequence shown here is derived from an EMBL/GenBank/DDBJ whole genome shotgun (WGS) entry which is preliminary data.</text>
</comment>
<dbReference type="RefSeq" id="WP_052374036.1">
    <property type="nucleotide sequence ID" value="NZ_ASRX01000004.1"/>
</dbReference>
<gene>
    <name evidence="2" type="ORF">CAP_4989</name>
</gene>
<feature type="compositionally biased region" description="Acidic residues" evidence="1">
    <location>
        <begin position="503"/>
        <end position="516"/>
    </location>
</feature>
<dbReference type="AlphaFoldDB" id="A0A017TGE9"/>
<feature type="compositionally biased region" description="Acidic residues" evidence="1">
    <location>
        <begin position="1054"/>
        <end position="1091"/>
    </location>
</feature>
<organism evidence="2 3">
    <name type="scientific">Chondromyces apiculatus DSM 436</name>
    <dbReference type="NCBI Taxonomy" id="1192034"/>
    <lineage>
        <taxon>Bacteria</taxon>
        <taxon>Pseudomonadati</taxon>
        <taxon>Myxococcota</taxon>
        <taxon>Polyangia</taxon>
        <taxon>Polyangiales</taxon>
        <taxon>Polyangiaceae</taxon>
        <taxon>Chondromyces</taxon>
    </lineage>
</organism>
<feature type="region of interest" description="Disordered" evidence="1">
    <location>
        <begin position="172"/>
        <end position="209"/>
    </location>
</feature>
<dbReference type="SUPFAM" id="SSF82171">
    <property type="entry name" value="DPP6 N-terminal domain-like"/>
    <property type="match status" value="1"/>
</dbReference>